<dbReference type="AlphaFoldDB" id="B0N343"/>
<reference evidence="1" key="2">
    <citation type="submission" date="2014-06" db="EMBL/GenBank/DDBJ databases">
        <title>Draft genome sequence of Clostridium ramosum(DSM 1402).</title>
        <authorList>
            <person name="Sudarsanam P."/>
            <person name="Ley R."/>
            <person name="Guruge J."/>
            <person name="Turnbaugh P.J."/>
            <person name="Mahowald M."/>
            <person name="Liep D."/>
            <person name="Gordon J."/>
        </authorList>
    </citation>
    <scope>NUCLEOTIDE SEQUENCE</scope>
    <source>
        <strain evidence="1">DSM 1402</strain>
    </source>
</reference>
<name>B0N343_9FIRM</name>
<proteinExistence type="predicted"/>
<organism evidence="1 2">
    <name type="scientific">Thomasclavelia ramosa DSM 1402</name>
    <dbReference type="NCBI Taxonomy" id="445974"/>
    <lineage>
        <taxon>Bacteria</taxon>
        <taxon>Bacillati</taxon>
        <taxon>Bacillota</taxon>
        <taxon>Erysipelotrichia</taxon>
        <taxon>Erysipelotrichales</taxon>
        <taxon>Coprobacillaceae</taxon>
        <taxon>Thomasclavelia</taxon>
    </lineage>
</organism>
<protein>
    <submittedName>
        <fullName evidence="1">Uncharacterized protein</fullName>
    </submittedName>
</protein>
<sequence>MIKLVKSESIKENNMKNIQQKQYRKIPQIQLITNKQDDSET</sequence>
<keyword evidence="2" id="KW-1185">Reference proteome</keyword>
<reference evidence="1" key="1">
    <citation type="submission" date="2007-11" db="EMBL/GenBank/DDBJ databases">
        <authorList>
            <person name="Fulton L."/>
            <person name="Clifton S."/>
            <person name="Fulton B."/>
            <person name="Xu J."/>
            <person name="Minx P."/>
            <person name="Pepin K.H."/>
            <person name="Johnson M."/>
            <person name="Thiruvilangam P."/>
            <person name="Bhonagiri V."/>
            <person name="Nash W.E."/>
            <person name="Mardis E.R."/>
            <person name="Wilson R.K."/>
        </authorList>
    </citation>
    <scope>NUCLEOTIDE SEQUENCE [LARGE SCALE GENOMIC DNA]</scope>
    <source>
        <strain evidence="1">DSM 1402</strain>
    </source>
</reference>
<gene>
    <name evidence="1" type="ORF">CLORAM_00861</name>
</gene>
<accession>B0N343</accession>
<comment type="caution">
    <text evidence="1">The sequence shown here is derived from an EMBL/GenBank/DDBJ whole genome shotgun (WGS) entry which is preliminary data.</text>
</comment>
<evidence type="ECO:0000313" key="2">
    <source>
        <dbReference type="Proteomes" id="UP000005798"/>
    </source>
</evidence>
<evidence type="ECO:0000313" key="1">
    <source>
        <dbReference type="EMBL" id="EDS18865.1"/>
    </source>
</evidence>
<dbReference type="EMBL" id="ABFX02000004">
    <property type="protein sequence ID" value="EDS18865.1"/>
    <property type="molecule type" value="Genomic_DNA"/>
</dbReference>
<dbReference type="HOGENOM" id="CLU_3269812_0_0_9"/>
<dbReference type="Proteomes" id="UP000005798">
    <property type="component" value="Unassembled WGS sequence"/>
</dbReference>